<dbReference type="EMBL" id="NQKG01000001">
    <property type="protein sequence ID" value="OZY57169.1"/>
    <property type="molecule type" value="Genomic_DNA"/>
</dbReference>
<name>A0ABX4GSL0_9PSED</name>
<evidence type="ECO:0000313" key="1">
    <source>
        <dbReference type="EMBL" id="OZY57169.1"/>
    </source>
</evidence>
<keyword evidence="2" id="KW-1185">Reference proteome</keyword>
<comment type="caution">
    <text evidence="1">The sequence shown here is derived from an EMBL/GenBank/DDBJ whole genome shotgun (WGS) entry which is preliminary data.</text>
</comment>
<organism evidence="1 2">
    <name type="scientific">Pseudomonas lundensis</name>
    <dbReference type="NCBI Taxonomy" id="86185"/>
    <lineage>
        <taxon>Bacteria</taxon>
        <taxon>Pseudomonadati</taxon>
        <taxon>Pseudomonadota</taxon>
        <taxon>Gammaproteobacteria</taxon>
        <taxon>Pseudomonadales</taxon>
        <taxon>Pseudomonadaceae</taxon>
        <taxon>Pseudomonas</taxon>
    </lineage>
</organism>
<protein>
    <submittedName>
        <fullName evidence="1">Uncharacterized protein</fullName>
    </submittedName>
</protein>
<evidence type="ECO:0000313" key="2">
    <source>
        <dbReference type="Proteomes" id="UP000216897"/>
    </source>
</evidence>
<reference evidence="1 2" key="1">
    <citation type="submission" date="2017-08" db="EMBL/GenBank/DDBJ databases">
        <title>Genomic and metabolic characterisation of spoilage-associated Pseudomonas species.</title>
        <authorList>
            <person name="Stanborough T."/>
            <person name="Fegan N."/>
            <person name="Powell S.M."/>
            <person name="Singh T."/>
            <person name="Tamplin M.L."/>
            <person name="Chandry P.S."/>
        </authorList>
    </citation>
    <scope>NUCLEOTIDE SEQUENCE [LARGE SCALE GENOMIC DNA]</scope>
    <source>
        <strain evidence="1 2">L1814</strain>
    </source>
</reference>
<dbReference type="Proteomes" id="UP000216897">
    <property type="component" value="Unassembled WGS sequence"/>
</dbReference>
<proteinExistence type="predicted"/>
<gene>
    <name evidence="1" type="ORF">CJF38_01880</name>
</gene>
<sequence>MKRQFKARKVGVFYVMRWYLFHAMTLWTLPYRITEYDIRQLKLSKPKALPQALVDWSAPLPPEQWAKPSAELREQSALVRELKVMYPEASTDELFAQVKAWVADRYN</sequence>
<accession>A0ABX4GSL0</accession>